<gene>
    <name evidence="2" type="ORF">EVG20_g8863</name>
</gene>
<protein>
    <submittedName>
        <fullName evidence="2">Uncharacterized protein</fullName>
    </submittedName>
</protein>
<comment type="caution">
    <text evidence="2">The sequence shown here is derived from an EMBL/GenBank/DDBJ whole genome shotgun (WGS) entry which is preliminary data.</text>
</comment>
<feature type="compositionally biased region" description="Low complexity" evidence="1">
    <location>
        <begin position="168"/>
        <end position="182"/>
    </location>
</feature>
<organism evidence="2 3">
    <name type="scientific">Dentipellis fragilis</name>
    <dbReference type="NCBI Taxonomy" id="205917"/>
    <lineage>
        <taxon>Eukaryota</taxon>
        <taxon>Fungi</taxon>
        <taxon>Dikarya</taxon>
        <taxon>Basidiomycota</taxon>
        <taxon>Agaricomycotina</taxon>
        <taxon>Agaricomycetes</taxon>
        <taxon>Russulales</taxon>
        <taxon>Hericiaceae</taxon>
        <taxon>Dentipellis</taxon>
    </lineage>
</organism>
<name>A0A4Y9Y2D0_9AGAM</name>
<evidence type="ECO:0000256" key="1">
    <source>
        <dbReference type="SAM" id="MobiDB-lite"/>
    </source>
</evidence>
<proteinExistence type="predicted"/>
<accession>A0A4Y9Y2D0</accession>
<evidence type="ECO:0000313" key="3">
    <source>
        <dbReference type="Proteomes" id="UP000298327"/>
    </source>
</evidence>
<dbReference type="AlphaFoldDB" id="A0A4Y9Y2D0"/>
<keyword evidence="3" id="KW-1185">Reference proteome</keyword>
<reference evidence="2 3" key="1">
    <citation type="submission" date="2019-02" db="EMBL/GenBank/DDBJ databases">
        <title>Genome sequencing of the rare red list fungi Dentipellis fragilis.</title>
        <authorList>
            <person name="Buettner E."/>
            <person name="Kellner H."/>
        </authorList>
    </citation>
    <scope>NUCLEOTIDE SEQUENCE [LARGE SCALE GENOMIC DNA]</scope>
    <source>
        <strain evidence="2 3">DSM 105465</strain>
    </source>
</reference>
<feature type="region of interest" description="Disordered" evidence="1">
    <location>
        <begin position="159"/>
        <end position="182"/>
    </location>
</feature>
<sequence>MILPVTGNSESMVIPVKYLRIGCTDPEFHFWTALLGNTTDPVKVEIPCIDTLLTLENPQILAIFRTPIILRLEFYSKHSSISQVMSSIAITPPIDCSTLVQASAARATDHPQGSEAFEQQLSKRLGEVTAAPRTIAGKLVFKATNWIDRVRGLPKRAIALPAAPPPSRAASVSSTRPTSSSS</sequence>
<dbReference type="EMBL" id="SEOQ01000813">
    <property type="protein sequence ID" value="TFY56614.1"/>
    <property type="molecule type" value="Genomic_DNA"/>
</dbReference>
<dbReference type="Proteomes" id="UP000298327">
    <property type="component" value="Unassembled WGS sequence"/>
</dbReference>
<evidence type="ECO:0000313" key="2">
    <source>
        <dbReference type="EMBL" id="TFY56614.1"/>
    </source>
</evidence>